<reference evidence="3 4" key="1">
    <citation type="submission" date="2013-07" db="EMBL/GenBank/DDBJ databases">
        <title>Completed genome of Sphingomonas sanxanigenens NX02.</title>
        <authorList>
            <person name="Ma T."/>
            <person name="Huang H."/>
            <person name="Wu M."/>
            <person name="Li X."/>
            <person name="Li G."/>
        </authorList>
    </citation>
    <scope>NUCLEOTIDE SEQUENCE [LARGE SCALE GENOMIC DNA]</scope>
    <source>
        <strain evidence="3 4">NX02</strain>
    </source>
</reference>
<dbReference type="PATRIC" id="fig|1123269.5.peg.121"/>
<keyword evidence="2" id="KW-0472">Membrane</keyword>
<feature type="transmembrane region" description="Helical" evidence="2">
    <location>
        <begin position="176"/>
        <end position="199"/>
    </location>
</feature>
<feature type="transmembrane region" description="Helical" evidence="2">
    <location>
        <begin position="76"/>
        <end position="97"/>
    </location>
</feature>
<dbReference type="AlphaFoldDB" id="W0A1S6"/>
<protein>
    <recommendedName>
        <fullName evidence="5">Major facilitator superfamily (MFS) profile domain-containing protein</fullName>
    </recommendedName>
</protein>
<dbReference type="PANTHER" id="PTHR11328">
    <property type="entry name" value="MAJOR FACILITATOR SUPERFAMILY DOMAIN-CONTAINING PROTEIN"/>
    <property type="match status" value="1"/>
</dbReference>
<evidence type="ECO:0000313" key="4">
    <source>
        <dbReference type="Proteomes" id="UP000018851"/>
    </source>
</evidence>
<dbReference type="Proteomes" id="UP000018851">
    <property type="component" value="Chromosome"/>
</dbReference>
<evidence type="ECO:0000313" key="3">
    <source>
        <dbReference type="EMBL" id="AHE51889.1"/>
    </source>
</evidence>
<dbReference type="PANTHER" id="PTHR11328:SF28">
    <property type="entry name" value="MAJOR FACILITATOR SUPERFAMILY DOMAIN-CONTAINING PROTEIN 12"/>
    <property type="match status" value="1"/>
</dbReference>
<dbReference type="EMBL" id="CP006644">
    <property type="protein sequence ID" value="AHE51889.1"/>
    <property type="molecule type" value="Genomic_DNA"/>
</dbReference>
<feature type="transmembrane region" description="Helical" evidence="2">
    <location>
        <begin position="224"/>
        <end position="244"/>
    </location>
</feature>
<dbReference type="Pfam" id="PF13347">
    <property type="entry name" value="MFS_2"/>
    <property type="match status" value="1"/>
</dbReference>
<dbReference type="InterPro" id="IPR039672">
    <property type="entry name" value="MFS_2"/>
</dbReference>
<dbReference type="InterPro" id="IPR036259">
    <property type="entry name" value="MFS_trans_sf"/>
</dbReference>
<keyword evidence="2" id="KW-1133">Transmembrane helix</keyword>
<organism evidence="3 4">
    <name type="scientific">Sphingomonas sanxanigenens DSM 19645 = NX02</name>
    <dbReference type="NCBI Taxonomy" id="1123269"/>
    <lineage>
        <taxon>Bacteria</taxon>
        <taxon>Pseudomonadati</taxon>
        <taxon>Pseudomonadota</taxon>
        <taxon>Alphaproteobacteria</taxon>
        <taxon>Sphingomonadales</taxon>
        <taxon>Sphingomonadaceae</taxon>
        <taxon>Sphingomonas</taxon>
    </lineage>
</organism>
<evidence type="ECO:0000256" key="1">
    <source>
        <dbReference type="ARBA" id="ARBA00009617"/>
    </source>
</evidence>
<dbReference type="GO" id="GO:0015293">
    <property type="term" value="F:symporter activity"/>
    <property type="evidence" value="ECO:0007669"/>
    <property type="project" value="InterPro"/>
</dbReference>
<dbReference type="HOGENOM" id="CLU_042282_0_0_5"/>
<keyword evidence="4" id="KW-1185">Reference proteome</keyword>
<dbReference type="eggNOG" id="COG2211">
    <property type="taxonomic scope" value="Bacteria"/>
</dbReference>
<feature type="transmembrane region" description="Helical" evidence="2">
    <location>
        <begin position="385"/>
        <end position="408"/>
    </location>
</feature>
<feature type="transmembrane region" description="Helical" evidence="2">
    <location>
        <begin position="103"/>
        <end position="122"/>
    </location>
</feature>
<keyword evidence="2" id="KW-0812">Transmembrane</keyword>
<dbReference type="GO" id="GO:0005886">
    <property type="term" value="C:plasma membrane"/>
    <property type="evidence" value="ECO:0007669"/>
    <property type="project" value="TreeGrafter"/>
</dbReference>
<feature type="transmembrane region" description="Helical" evidence="2">
    <location>
        <begin position="314"/>
        <end position="338"/>
    </location>
</feature>
<sequence>MSRIEWAYGQAHFGKSLLWHSSQLLFAYFLTEACGFSPYLMGIVLASALLVNAVTDLVVGRALARHVAGFAAASRAQFGGAAASVSGLMLFACAARLEGPSQVALAAGGLGLFALAYSLLDVPQNAILSLAPLDDRRRMRLSAARLVLSGVAQLLVVSAFALLMRGLPATHAGNGFLGLSMAIGLIVIGSAGLLARVAAHPLPAGEDRADAAATDTGMPEWRGFALLLGMMAAYTVTTGVVGKLEPYVAAYWFSAATDGAAFMMAIAIGSMVAQPLWTARARHRSADGVLAEAALVLALGGAAFQITGFGIVTALVAGLVLGAGQGGISMLLWTRLATIAHRHRGQATRLFGAFTFTSKTAGAVATLVLGQILHVSRFAEASDRAGVLVPVMTWLPACGAAGLLLFLFARRASRHSLTGETPCLSPSPR</sequence>
<dbReference type="GO" id="GO:0008643">
    <property type="term" value="P:carbohydrate transport"/>
    <property type="evidence" value="ECO:0007669"/>
    <property type="project" value="InterPro"/>
</dbReference>
<evidence type="ECO:0008006" key="5">
    <source>
        <dbReference type="Google" id="ProtNLM"/>
    </source>
</evidence>
<gene>
    <name evidence="3" type="ORF">NX02_00610</name>
</gene>
<dbReference type="STRING" id="1123269.NX02_00610"/>
<comment type="similarity">
    <text evidence="1">Belongs to the sodium:galactoside symporter (TC 2.A.2) family.</text>
</comment>
<proteinExistence type="inferred from homology"/>
<name>W0A1S6_9SPHN</name>
<dbReference type="KEGG" id="ssan:NX02_00610"/>
<feature type="transmembrane region" description="Helical" evidence="2">
    <location>
        <begin position="250"/>
        <end position="277"/>
    </location>
</feature>
<feature type="transmembrane region" description="Helical" evidence="2">
    <location>
        <begin position="39"/>
        <end position="64"/>
    </location>
</feature>
<feature type="transmembrane region" description="Helical" evidence="2">
    <location>
        <begin position="350"/>
        <end position="373"/>
    </location>
</feature>
<feature type="transmembrane region" description="Helical" evidence="2">
    <location>
        <begin position="143"/>
        <end position="164"/>
    </location>
</feature>
<accession>W0A1S6</accession>
<feature type="transmembrane region" description="Helical" evidence="2">
    <location>
        <begin position="289"/>
        <end position="308"/>
    </location>
</feature>
<evidence type="ECO:0000256" key="2">
    <source>
        <dbReference type="SAM" id="Phobius"/>
    </source>
</evidence>
<dbReference type="SUPFAM" id="SSF103473">
    <property type="entry name" value="MFS general substrate transporter"/>
    <property type="match status" value="1"/>
</dbReference>